<dbReference type="AlphaFoldDB" id="A0A6F8PLU9"/>
<organism evidence="2 3">
    <name type="scientific">Thiosulfativibrio zosterae</name>
    <dbReference type="NCBI Taxonomy" id="2675053"/>
    <lineage>
        <taxon>Bacteria</taxon>
        <taxon>Pseudomonadati</taxon>
        <taxon>Pseudomonadota</taxon>
        <taxon>Gammaproteobacteria</taxon>
        <taxon>Thiotrichales</taxon>
        <taxon>Piscirickettsiaceae</taxon>
        <taxon>Thiosulfativibrio</taxon>
    </lineage>
</organism>
<dbReference type="SUPFAM" id="SSF52540">
    <property type="entry name" value="P-loop containing nucleoside triphosphate hydrolases"/>
    <property type="match status" value="1"/>
</dbReference>
<dbReference type="Pfam" id="PF09820">
    <property type="entry name" value="AAA-ATPase_like"/>
    <property type="match status" value="1"/>
</dbReference>
<evidence type="ECO:0000259" key="1">
    <source>
        <dbReference type="PROSITE" id="PS51222"/>
    </source>
</evidence>
<dbReference type="EMBL" id="AP021888">
    <property type="protein sequence ID" value="BBP43083.1"/>
    <property type="molecule type" value="Genomic_DNA"/>
</dbReference>
<dbReference type="RefSeq" id="WP_173290915.1">
    <property type="nucleotide sequence ID" value="NZ_AP021888.1"/>
</dbReference>
<dbReference type="InterPro" id="IPR012547">
    <property type="entry name" value="PDDEXK_9"/>
</dbReference>
<dbReference type="InterPro" id="IPR027417">
    <property type="entry name" value="P-loop_NTPase"/>
</dbReference>
<dbReference type="KEGG" id="tzo:THMIRHAT_08290"/>
<name>A0A6F8PLU9_9GAMM</name>
<reference evidence="3" key="1">
    <citation type="submission" date="2019-11" db="EMBL/GenBank/DDBJ databases">
        <title>Isolation and characterization of two novel species in the genus Thiomicrorhabdus.</title>
        <authorList>
            <person name="Mochizuki J."/>
            <person name="Kojima H."/>
            <person name="Fukui M."/>
        </authorList>
    </citation>
    <scope>NUCLEOTIDE SEQUENCE [LARGE SCALE GENOMIC DNA]</scope>
    <source>
        <strain evidence="3">AkT22</strain>
    </source>
</reference>
<dbReference type="InterPro" id="IPR018631">
    <property type="entry name" value="AAA-ATPase-like_dom"/>
</dbReference>
<accession>A0A6F8PLU9</accession>
<keyword evidence="3" id="KW-1185">Reference proteome</keyword>
<protein>
    <submittedName>
        <fullName evidence="2">ATPase AAA</fullName>
    </submittedName>
</protein>
<proteinExistence type="predicted"/>
<dbReference type="PANTHER" id="PTHR34825">
    <property type="entry name" value="CONSERVED PROTEIN, WITH A WEAK D-GALACTARATE DEHYDRATASE/ALTRONATE HYDROLASE DOMAIN"/>
    <property type="match status" value="1"/>
</dbReference>
<evidence type="ECO:0000313" key="3">
    <source>
        <dbReference type="Proteomes" id="UP000501466"/>
    </source>
</evidence>
<evidence type="ECO:0000313" key="2">
    <source>
        <dbReference type="EMBL" id="BBP43083.1"/>
    </source>
</evidence>
<dbReference type="PANTHER" id="PTHR34825:SF1">
    <property type="entry name" value="AAA-ATPASE-LIKE DOMAIN-CONTAINING PROTEIN"/>
    <property type="match status" value="1"/>
</dbReference>
<dbReference type="Proteomes" id="UP000501466">
    <property type="component" value="Chromosome"/>
</dbReference>
<dbReference type="Pfam" id="PF08011">
    <property type="entry name" value="PDDEXK_9"/>
    <property type="match status" value="1"/>
</dbReference>
<gene>
    <name evidence="2" type="ORF">THMIRHAT_08290</name>
</gene>
<dbReference type="PROSITE" id="PS51222">
    <property type="entry name" value="DCD"/>
    <property type="match status" value="1"/>
</dbReference>
<sequence>MSGEIKKLLPIGKSTFKTLIEENYLYVDKTQYALTLIQSGTYYFLSRPRRFGKSLFLDTLATIFSGEKELFKGLHIYDKHAFPKHPVIRISFNDGLIRSKADFDQYVYQMLDENQRHLQISCPKDFNGAGCFKRLIEEAHQKYQTKVIILIDEYDKPILDNIEKPDIATELRDELKGFYSVIKGADQYIQFVFMTGVSKFSKLSLFSGLNNLEDITLDKRYATICGYTQNDIETTFAAHLEGQDFNQIKTCYNVYKWLGEGVYNPFDILLFISKGFIFRNYWFSTGTPTFLLKILEKNQYFLPDLETVVADDSLLNSFDVNHIQFETLMWQTGYLTISHTETILDRIEYHLIIPNKEVQQSLLGVIAQHLTQSANFVQLSNDVLRALLKLDFEALKNQLIALYASIPYEHFTHSKMHLYEGYYVSVFYAYLKALGLELIAEDATSKGRIDLTLKQPDATIVIEFKADGATAEDALVQIKGKGYANKYLNNGKPVYAVGIGFDKEQRNIANLAYQIVC</sequence>
<feature type="domain" description="DCD" evidence="1">
    <location>
        <begin position="1"/>
        <end position="48"/>
    </location>
</feature>
<dbReference type="InterPro" id="IPR013989">
    <property type="entry name" value="Dev_and_cell_death_domain"/>
</dbReference>